<accession>A0A918R3E2</accession>
<dbReference type="InterPro" id="IPR024607">
    <property type="entry name" value="Sulfatase_CS"/>
</dbReference>
<evidence type="ECO:0000256" key="5">
    <source>
        <dbReference type="SAM" id="SignalP"/>
    </source>
</evidence>
<evidence type="ECO:0000256" key="3">
    <source>
        <dbReference type="ARBA" id="ARBA00022801"/>
    </source>
</evidence>
<dbReference type="EMBL" id="BMWZ01000004">
    <property type="protein sequence ID" value="GGZ83600.1"/>
    <property type="molecule type" value="Genomic_DNA"/>
</dbReference>
<dbReference type="Gene3D" id="3.30.1120.10">
    <property type="match status" value="1"/>
</dbReference>
<proteinExistence type="inferred from homology"/>
<name>A0A918R3E2_9FLAO</name>
<dbReference type="Pfam" id="PF00884">
    <property type="entry name" value="Sulfatase"/>
    <property type="match status" value="1"/>
</dbReference>
<dbReference type="PANTHER" id="PTHR42693">
    <property type="entry name" value="ARYLSULFATASE FAMILY MEMBER"/>
    <property type="match status" value="1"/>
</dbReference>
<dbReference type="RefSeq" id="WP_189360840.1">
    <property type="nucleotide sequence ID" value="NZ_BMWZ01000004.1"/>
</dbReference>
<keyword evidence="2" id="KW-0479">Metal-binding</keyword>
<keyword evidence="4" id="KW-0106">Calcium</keyword>
<keyword evidence="5" id="KW-0732">Signal</keyword>
<dbReference type="CDD" id="cd16144">
    <property type="entry name" value="ARS_like"/>
    <property type="match status" value="1"/>
</dbReference>
<dbReference type="Proteomes" id="UP000636004">
    <property type="component" value="Unassembled WGS sequence"/>
</dbReference>
<keyword evidence="8" id="KW-1185">Reference proteome</keyword>
<dbReference type="PANTHER" id="PTHR42693:SF53">
    <property type="entry name" value="ENDO-4-O-SULFATASE"/>
    <property type="match status" value="1"/>
</dbReference>
<dbReference type="Gene3D" id="3.40.720.10">
    <property type="entry name" value="Alkaline Phosphatase, subunit A"/>
    <property type="match status" value="1"/>
</dbReference>
<sequence>MFSKKSIQLSLLLLFIASQIGHAQKQPNIVLLFADDGGYADFGFQGSKEMITPNLDKLASEGVRFTQAYVSASTCGPSRAGLITGRYQQRFGFEENNVPSYMSQYSGQDGPNMGIPLTEKTMGDYLKSLGYATAFYGKWHLGGTDKFHPLNRGFDEFLGFRGGARDYFPYENNPQDELNKLERNLGNYKEHDGYLTDVLADEAIDFIERKKNKPFFVFLSYNAVHTPMQARQEDMDKFPNLTGKRKELAGMTLSLDRACGKVLDKLKELGLDDNTIVIFTNDNGGPTDKNASINLPLSGTKSNHLEGGIRVPFLMRWPGKIKASSTYNAPISTLDLLPTFFKAGGGKDEALKNIDGVDLIPYVSNKTTGIPHETLYWKLGIRGTIRDGDWKLMRFSDRPAELYNIENDPYEQKDLAVYYPDKVKALFKKLYAWELTLERPAWLLQKKFEKVDIDRMDKYRNK</sequence>
<dbReference type="InterPro" id="IPR017850">
    <property type="entry name" value="Alkaline_phosphatase_core_sf"/>
</dbReference>
<reference evidence="7" key="1">
    <citation type="journal article" date="2014" name="Int. J. Syst. Evol. Microbiol.">
        <title>Complete genome sequence of Corynebacterium casei LMG S-19264T (=DSM 44701T), isolated from a smear-ripened cheese.</title>
        <authorList>
            <consortium name="US DOE Joint Genome Institute (JGI-PGF)"/>
            <person name="Walter F."/>
            <person name="Albersmeier A."/>
            <person name="Kalinowski J."/>
            <person name="Ruckert C."/>
        </authorList>
    </citation>
    <scope>NUCLEOTIDE SEQUENCE</scope>
    <source>
        <strain evidence="7">KCTC 12710</strain>
    </source>
</reference>
<evidence type="ECO:0000256" key="4">
    <source>
        <dbReference type="ARBA" id="ARBA00022837"/>
    </source>
</evidence>
<reference evidence="7" key="2">
    <citation type="submission" date="2020-09" db="EMBL/GenBank/DDBJ databases">
        <authorList>
            <person name="Sun Q."/>
            <person name="Kim S."/>
        </authorList>
    </citation>
    <scope>NUCLEOTIDE SEQUENCE</scope>
    <source>
        <strain evidence="7">KCTC 12710</strain>
    </source>
</reference>
<evidence type="ECO:0000313" key="7">
    <source>
        <dbReference type="EMBL" id="GGZ83600.1"/>
    </source>
</evidence>
<comment type="caution">
    <text evidence="7">The sequence shown here is derived from an EMBL/GenBank/DDBJ whole genome shotgun (WGS) entry which is preliminary data.</text>
</comment>
<feature type="signal peptide" evidence="5">
    <location>
        <begin position="1"/>
        <end position="23"/>
    </location>
</feature>
<evidence type="ECO:0000256" key="2">
    <source>
        <dbReference type="ARBA" id="ARBA00022723"/>
    </source>
</evidence>
<comment type="similarity">
    <text evidence="1">Belongs to the sulfatase family.</text>
</comment>
<protein>
    <submittedName>
        <fullName evidence="7">N-acetylgalactosamine-6-sulfatase</fullName>
    </submittedName>
</protein>
<evidence type="ECO:0000259" key="6">
    <source>
        <dbReference type="Pfam" id="PF00884"/>
    </source>
</evidence>
<dbReference type="PROSITE" id="PS00523">
    <property type="entry name" value="SULFATASE_1"/>
    <property type="match status" value="1"/>
</dbReference>
<feature type="chain" id="PRO_5038125043" evidence="5">
    <location>
        <begin position="24"/>
        <end position="462"/>
    </location>
</feature>
<dbReference type="GO" id="GO:0004065">
    <property type="term" value="F:arylsulfatase activity"/>
    <property type="evidence" value="ECO:0007669"/>
    <property type="project" value="TreeGrafter"/>
</dbReference>
<organism evidence="7 8">
    <name type="scientific">Algibacter mikhailovii</name>
    <dbReference type="NCBI Taxonomy" id="425498"/>
    <lineage>
        <taxon>Bacteria</taxon>
        <taxon>Pseudomonadati</taxon>
        <taxon>Bacteroidota</taxon>
        <taxon>Flavobacteriia</taxon>
        <taxon>Flavobacteriales</taxon>
        <taxon>Flavobacteriaceae</taxon>
        <taxon>Algibacter</taxon>
    </lineage>
</organism>
<dbReference type="SUPFAM" id="SSF53649">
    <property type="entry name" value="Alkaline phosphatase-like"/>
    <property type="match status" value="1"/>
</dbReference>
<evidence type="ECO:0000256" key="1">
    <source>
        <dbReference type="ARBA" id="ARBA00008779"/>
    </source>
</evidence>
<dbReference type="GO" id="GO:0046872">
    <property type="term" value="F:metal ion binding"/>
    <property type="evidence" value="ECO:0007669"/>
    <property type="project" value="UniProtKB-KW"/>
</dbReference>
<dbReference type="InterPro" id="IPR000917">
    <property type="entry name" value="Sulfatase_N"/>
</dbReference>
<keyword evidence="3" id="KW-0378">Hydrolase</keyword>
<evidence type="ECO:0000313" key="8">
    <source>
        <dbReference type="Proteomes" id="UP000636004"/>
    </source>
</evidence>
<gene>
    <name evidence="7" type="ORF">GCM10007028_22040</name>
</gene>
<feature type="domain" description="Sulfatase N-terminal" evidence="6">
    <location>
        <begin position="27"/>
        <end position="344"/>
    </location>
</feature>
<dbReference type="InterPro" id="IPR050738">
    <property type="entry name" value="Sulfatase"/>
</dbReference>
<dbReference type="AlphaFoldDB" id="A0A918R3E2"/>